<evidence type="ECO:0000313" key="12">
    <source>
        <dbReference type="EMBL" id="AJF24180.1"/>
    </source>
</evidence>
<accession>A0AAU8RPK9</accession>
<dbReference type="KEGG" id="paly:O3E_01525"/>
<evidence type="ECO:0000256" key="1">
    <source>
        <dbReference type="ARBA" id="ARBA00001974"/>
    </source>
</evidence>
<gene>
    <name evidence="12" type="ORF">O3E_01525</name>
</gene>
<evidence type="ECO:0000256" key="8">
    <source>
        <dbReference type="ARBA" id="ARBA00031986"/>
    </source>
</evidence>
<keyword evidence="10" id="KW-0472">Membrane</keyword>
<keyword evidence="5 9" id="KW-0125">Carotenoid biosynthesis</keyword>
<protein>
    <recommendedName>
        <fullName evidence="8">Phytoene dehydrogenase</fullName>
    </recommendedName>
</protein>
<evidence type="ECO:0000256" key="2">
    <source>
        <dbReference type="ARBA" id="ARBA00004829"/>
    </source>
</evidence>
<dbReference type="InterPro" id="IPR008150">
    <property type="entry name" value="Phytoene_DH_bac_CS"/>
</dbReference>
<comment type="cofactor">
    <cofactor evidence="1">
        <name>FAD</name>
        <dbReference type="ChEBI" id="CHEBI:57692"/>
    </cofactor>
</comment>
<dbReference type="Pfam" id="PF01593">
    <property type="entry name" value="Amino_oxidase"/>
    <property type="match status" value="1"/>
</dbReference>
<comment type="pathway">
    <text evidence="2 9">Carotenoid biosynthesis.</text>
</comment>
<dbReference type="InterPro" id="IPR036188">
    <property type="entry name" value="FAD/NAD-bd_sf"/>
</dbReference>
<dbReference type="InterPro" id="IPR002937">
    <property type="entry name" value="Amino_oxidase"/>
</dbReference>
<dbReference type="Proteomes" id="UP000031624">
    <property type="component" value="Chromosome"/>
</dbReference>
<keyword evidence="10" id="KW-0812">Transmembrane</keyword>
<dbReference type="EMBL" id="CP007563">
    <property type="protein sequence ID" value="AJF24180.1"/>
    <property type="molecule type" value="Genomic_DNA"/>
</dbReference>
<organism evidence="12 13">
    <name type="scientific">Candidatus Portiera aleyrodidarum MED</name>
    <name type="common">Bemisia tabaci</name>
    <dbReference type="NCBI Taxonomy" id="1163752"/>
    <lineage>
        <taxon>Bacteria</taxon>
        <taxon>Pseudomonadati</taxon>
        <taxon>Pseudomonadota</taxon>
        <taxon>Gammaproteobacteria</taxon>
        <taxon>Candidatus Johnevansiales</taxon>
        <taxon>Candidatus Johnevansiaceae</taxon>
        <taxon>Candidatus Portiera</taxon>
    </lineage>
</organism>
<evidence type="ECO:0000256" key="9">
    <source>
        <dbReference type="RuleBase" id="RU362075"/>
    </source>
</evidence>
<comment type="similarity">
    <text evidence="3 9">Belongs to the carotenoid/retinoid oxidoreductase family.</text>
</comment>
<keyword evidence="10" id="KW-1133">Transmembrane helix</keyword>
<dbReference type="GeneID" id="66280115"/>
<dbReference type="SUPFAM" id="SSF51905">
    <property type="entry name" value="FAD/NAD(P)-binding domain"/>
    <property type="match status" value="1"/>
</dbReference>
<evidence type="ECO:0000256" key="10">
    <source>
        <dbReference type="SAM" id="Phobius"/>
    </source>
</evidence>
<evidence type="ECO:0000256" key="3">
    <source>
        <dbReference type="ARBA" id="ARBA00006046"/>
    </source>
</evidence>
<reference evidence="12 13" key="1">
    <citation type="submission" date="2014-04" db="EMBL/GenBank/DDBJ databases">
        <title>Genome reduction and metabolic complementation of the dual endosymbionts in the whitefly Bemisia tabaci.</title>
        <authorList>
            <person name="Rao Q."/>
            <person name="Rollat-Farnier P.-A."/>
            <person name="Zhang Z.-X."/>
            <person name="Santos-Garcia D."/>
            <person name="Silva F.J."/>
            <person name="Moya A."/>
            <person name="Zhu D.-T."/>
            <person name="Klein C.C."/>
            <person name="Vavre F."/>
            <person name="Sagot M.-F."/>
            <person name="Liu S.-S."/>
            <person name="Mouton L."/>
            <person name="Wang X.-W."/>
        </authorList>
    </citation>
    <scope>NUCLEOTIDE SEQUENCE [LARGE SCALE GENOMIC DNA]</scope>
    <source>
        <strain evidence="12 13">BT-Q</strain>
    </source>
</reference>
<dbReference type="NCBIfam" id="TIGR02734">
    <property type="entry name" value="crtI_fam"/>
    <property type="match status" value="1"/>
</dbReference>
<proteinExistence type="inferred from homology"/>
<evidence type="ECO:0000256" key="5">
    <source>
        <dbReference type="ARBA" id="ARBA00022746"/>
    </source>
</evidence>
<evidence type="ECO:0000256" key="7">
    <source>
        <dbReference type="ARBA" id="ARBA00023002"/>
    </source>
</evidence>
<keyword evidence="4" id="KW-0285">Flavoprotein</keyword>
<dbReference type="AlphaFoldDB" id="A0AAU8RPK9"/>
<dbReference type="InterPro" id="IPR014105">
    <property type="entry name" value="Carotenoid/retinoid_OxRdtase"/>
</dbReference>
<feature type="transmembrane region" description="Helical" evidence="10">
    <location>
        <begin position="186"/>
        <end position="208"/>
    </location>
</feature>
<dbReference type="PROSITE" id="PS00982">
    <property type="entry name" value="PHYTOENE_DH"/>
    <property type="match status" value="1"/>
</dbReference>
<dbReference type="PANTHER" id="PTHR43734">
    <property type="entry name" value="PHYTOENE DESATURASE"/>
    <property type="match status" value="1"/>
</dbReference>
<dbReference type="Gene3D" id="3.50.50.60">
    <property type="entry name" value="FAD/NAD(P)-binding domain"/>
    <property type="match status" value="2"/>
</dbReference>
<dbReference type="GO" id="GO:0016627">
    <property type="term" value="F:oxidoreductase activity, acting on the CH-CH group of donors"/>
    <property type="evidence" value="ECO:0007669"/>
    <property type="project" value="UniProtKB-ARBA"/>
</dbReference>
<dbReference type="GO" id="GO:0016117">
    <property type="term" value="P:carotenoid biosynthetic process"/>
    <property type="evidence" value="ECO:0007669"/>
    <property type="project" value="UniProtKB-KW"/>
</dbReference>
<name>A0AAU8RPK9_9GAMM</name>
<dbReference type="PANTHER" id="PTHR43734:SF3">
    <property type="entry name" value="B-CAROTENE KETOLASE"/>
    <property type="match status" value="1"/>
</dbReference>
<evidence type="ECO:0000259" key="11">
    <source>
        <dbReference type="Pfam" id="PF01593"/>
    </source>
</evidence>
<dbReference type="RefSeq" id="WP_014895147.1">
    <property type="nucleotide sequence ID" value="NZ_CP007563.1"/>
</dbReference>
<evidence type="ECO:0000256" key="6">
    <source>
        <dbReference type="ARBA" id="ARBA00022827"/>
    </source>
</evidence>
<keyword evidence="7 9" id="KW-0560">Oxidoreductase</keyword>
<sequence>MNNIVTIIGSGFGGIAAALRAKKKGFDVIIIERNNNIGGKAQLFKDDLFFFDAGPTIITAPYLFEELFNLFGKKLNDYIYFKEIKHLYKFCFFDKTSLKYCNKLTTTQNNIKFISKNDLQNYTKLLFISQNFFDLCFKLFSNKPFTKLYQMLKCMPNFVKVKCYKSYFSLINILMRNHKLKQIFSIYPLLLGGNPYTVSCLYSLILYLELKWGIHFPYGGIGNLIQQLELLMREEGIKIYTGVSVKTIIKNTTKSISVILNNKHYINSNYIISNIEPKHLYKNIINGFKNKLVRKKKLYDLNYSFGLFILFFGVNCFYSNISHHTIFFNNTCTKALKNIFYKQYIKKKNICIYLHHPNKTDHFCKSSTFYALIPVPNLKLFNNWSLYECEAFVQYILTILDSNFLPKFKQHINTCFYITPTFFKERYFSTFGCGFSISPNLNQIAWFRFHNKSEKIKNLYLVGAGTHPGAGIPGVLLSAKIIDKLII</sequence>
<feature type="domain" description="Amine oxidase" evidence="11">
    <location>
        <begin position="13"/>
        <end position="281"/>
    </location>
</feature>
<evidence type="ECO:0000256" key="4">
    <source>
        <dbReference type="ARBA" id="ARBA00022630"/>
    </source>
</evidence>
<evidence type="ECO:0000313" key="13">
    <source>
        <dbReference type="Proteomes" id="UP000031624"/>
    </source>
</evidence>
<feature type="transmembrane region" description="Helical" evidence="10">
    <location>
        <begin position="301"/>
        <end position="321"/>
    </location>
</feature>
<keyword evidence="6" id="KW-0274">FAD</keyword>